<evidence type="ECO:0000259" key="5">
    <source>
        <dbReference type="PROSITE" id="PS51747"/>
    </source>
</evidence>
<dbReference type="PROSITE" id="PS51747">
    <property type="entry name" value="CYT_DCMP_DEAMINASES_2"/>
    <property type="match status" value="1"/>
</dbReference>
<feature type="domain" description="CMP/dCMP-type deaminase" evidence="5">
    <location>
        <begin position="1"/>
        <end position="115"/>
    </location>
</feature>
<dbReference type="InterPro" id="IPR016193">
    <property type="entry name" value="Cytidine_deaminase-like"/>
</dbReference>
<dbReference type="GO" id="GO:0047974">
    <property type="term" value="F:guanosine deaminase activity"/>
    <property type="evidence" value="ECO:0007669"/>
    <property type="project" value="TreeGrafter"/>
</dbReference>
<dbReference type="OrthoDB" id="9802676at2"/>
<sequence>MDKNEIMDLCVKSCMEGMKNHEGGPFGSAIVKDGKVIAVAHNTVIGDNDPTAHGEVNAIRQACKKLNTFDLSGCELYTTSEPCPMCMSAIIWANISKVYYGCTVEDARDIGFRDEHILKFLKEGCKDRNILNLEAVDKKSSLKAFEYWSKDRDKTEY</sequence>
<evidence type="ECO:0000256" key="4">
    <source>
        <dbReference type="ARBA" id="ARBA00022833"/>
    </source>
</evidence>
<dbReference type="Pfam" id="PF00383">
    <property type="entry name" value="dCMP_cyt_deam_1"/>
    <property type="match status" value="1"/>
</dbReference>
<protein>
    <submittedName>
        <fullName evidence="6">Cytosine deaminase</fullName>
    </submittedName>
</protein>
<name>A0A0D1AJH7_CLOBO</name>
<evidence type="ECO:0000256" key="2">
    <source>
        <dbReference type="ARBA" id="ARBA00022723"/>
    </source>
</evidence>
<dbReference type="GO" id="GO:0006152">
    <property type="term" value="P:purine nucleoside catabolic process"/>
    <property type="evidence" value="ECO:0007669"/>
    <property type="project" value="TreeGrafter"/>
</dbReference>
<organism evidence="6 7">
    <name type="scientific">Clostridium botulinum B2 450</name>
    <dbReference type="NCBI Taxonomy" id="1379739"/>
    <lineage>
        <taxon>Bacteria</taxon>
        <taxon>Bacillati</taxon>
        <taxon>Bacillota</taxon>
        <taxon>Clostridia</taxon>
        <taxon>Eubacteriales</taxon>
        <taxon>Clostridiaceae</taxon>
        <taxon>Clostridium</taxon>
    </lineage>
</organism>
<dbReference type="PROSITE" id="PS00903">
    <property type="entry name" value="CYT_DCMP_DEAMINASES_1"/>
    <property type="match status" value="1"/>
</dbReference>
<dbReference type="RefSeq" id="WP_003486942.1">
    <property type="nucleotide sequence ID" value="NZ_JXSU01000007.1"/>
</dbReference>
<reference evidence="6 7" key="1">
    <citation type="submission" date="2014-06" db="EMBL/GenBank/DDBJ databases">
        <title>Genome characterization of distinct group I Clostridium botulinum lineages.</title>
        <authorList>
            <person name="Giordani F."/>
            <person name="Anselmo A."/>
            <person name="Fillo S."/>
            <person name="Palozzi A.M."/>
            <person name="Fortunato A."/>
            <person name="Gentile B."/>
            <person name="Ciammaruconi A."/>
            <person name="Anniballi F."/>
            <person name="De Medici D."/>
            <person name="Lista F."/>
        </authorList>
    </citation>
    <scope>NUCLEOTIDE SEQUENCE [LARGE SCALE GENOMIC DNA]</scope>
    <source>
        <strain evidence="6 7">B2 450</strain>
    </source>
</reference>
<evidence type="ECO:0000313" key="6">
    <source>
        <dbReference type="EMBL" id="KIS23279.1"/>
    </source>
</evidence>
<dbReference type="Proteomes" id="UP000032250">
    <property type="component" value="Unassembled WGS sequence"/>
</dbReference>
<dbReference type="PANTHER" id="PTHR11079:SF161">
    <property type="entry name" value="CMP_DCMP-TYPE DEAMINASE DOMAIN-CONTAINING PROTEIN"/>
    <property type="match status" value="1"/>
</dbReference>
<dbReference type="Gene3D" id="3.40.140.10">
    <property type="entry name" value="Cytidine Deaminase, domain 2"/>
    <property type="match status" value="1"/>
</dbReference>
<dbReference type="AlphaFoldDB" id="A0A0D1AJH7"/>
<keyword evidence="3" id="KW-0378">Hydrolase</keyword>
<dbReference type="CDD" id="cd01285">
    <property type="entry name" value="nucleoside_deaminase"/>
    <property type="match status" value="1"/>
</dbReference>
<keyword evidence="4" id="KW-0862">Zinc</keyword>
<proteinExistence type="inferred from homology"/>
<evidence type="ECO:0000313" key="7">
    <source>
        <dbReference type="Proteomes" id="UP000032250"/>
    </source>
</evidence>
<dbReference type="PATRIC" id="fig|1379739.3.peg.1663"/>
<evidence type="ECO:0000256" key="1">
    <source>
        <dbReference type="ARBA" id="ARBA00006576"/>
    </source>
</evidence>
<dbReference type="EMBL" id="JXSU01000007">
    <property type="protein sequence ID" value="KIS23279.1"/>
    <property type="molecule type" value="Genomic_DNA"/>
</dbReference>
<dbReference type="PANTHER" id="PTHR11079">
    <property type="entry name" value="CYTOSINE DEAMINASE FAMILY MEMBER"/>
    <property type="match status" value="1"/>
</dbReference>
<comment type="caution">
    <text evidence="6">The sequence shown here is derived from an EMBL/GenBank/DDBJ whole genome shotgun (WGS) entry which is preliminary data.</text>
</comment>
<dbReference type="InterPro" id="IPR016192">
    <property type="entry name" value="APOBEC/CMP_deaminase_Zn-bd"/>
</dbReference>
<gene>
    <name evidence="6" type="ORF">N495_06650</name>
</gene>
<comment type="similarity">
    <text evidence="1">Belongs to the cytidine and deoxycytidylate deaminase family.</text>
</comment>
<dbReference type="FunFam" id="3.40.140.10:FF:000011">
    <property type="entry name" value="tRNA-specific adenosine deaminase"/>
    <property type="match status" value="1"/>
</dbReference>
<accession>A0A0D1AJH7</accession>
<evidence type="ECO:0000256" key="3">
    <source>
        <dbReference type="ARBA" id="ARBA00022801"/>
    </source>
</evidence>
<dbReference type="InterPro" id="IPR002125">
    <property type="entry name" value="CMP_dCMP_dom"/>
</dbReference>
<dbReference type="GO" id="GO:0008270">
    <property type="term" value="F:zinc ion binding"/>
    <property type="evidence" value="ECO:0007669"/>
    <property type="project" value="InterPro"/>
</dbReference>
<dbReference type="HOGENOM" id="CLU_025810_5_2_9"/>
<keyword evidence="2" id="KW-0479">Metal-binding</keyword>
<dbReference type="SUPFAM" id="SSF53927">
    <property type="entry name" value="Cytidine deaminase-like"/>
    <property type="match status" value="1"/>
</dbReference>